<reference evidence="5" key="1">
    <citation type="submission" date="2021-03" db="EMBL/GenBank/DDBJ databases">
        <title>Chromosome level genome of the anhydrobiotic midge Polypedilum vanderplanki.</title>
        <authorList>
            <person name="Yoshida Y."/>
            <person name="Kikawada T."/>
            <person name="Gusev O."/>
        </authorList>
    </citation>
    <scope>NUCLEOTIDE SEQUENCE</scope>
    <source>
        <strain evidence="5">NIAS01</strain>
        <tissue evidence="5">Whole body or cell culture</tissue>
    </source>
</reference>
<sequence>MQLFTIILSFSLINLSLACSGCIDLDELTFEKILSKFKTALVKFDQSFPYGENHEAFAAFSQQINNLTYTETTNHPDVLIATVGVKDYGDMENKKLADKYGVSVEAFPAIKLFNDGNLEQPISFDLGKEKLTVSKLFLFLKEHASAYVKAPGCNEELDELSKQFMAKKSDKNSILKKAKAIVEKKKSIAKFYVTLMKNSIEKGKEFIALQQERMTKLLGDKISEKKSEEINKKLNILMSFKKYDQENKKEEL</sequence>
<keyword evidence="2" id="KW-0732">Signal</keyword>
<feature type="domain" description="ERp29 N-terminal" evidence="4">
    <location>
        <begin position="18"/>
        <end position="149"/>
    </location>
</feature>
<dbReference type="OrthoDB" id="417262at2759"/>
<gene>
    <name evidence="5" type="ORF">PVAND_006218</name>
</gene>
<organism evidence="5 6">
    <name type="scientific">Polypedilum vanderplanki</name>
    <name type="common">Sleeping chironomid midge</name>
    <dbReference type="NCBI Taxonomy" id="319348"/>
    <lineage>
        <taxon>Eukaryota</taxon>
        <taxon>Metazoa</taxon>
        <taxon>Ecdysozoa</taxon>
        <taxon>Arthropoda</taxon>
        <taxon>Hexapoda</taxon>
        <taxon>Insecta</taxon>
        <taxon>Pterygota</taxon>
        <taxon>Neoptera</taxon>
        <taxon>Endopterygota</taxon>
        <taxon>Diptera</taxon>
        <taxon>Nematocera</taxon>
        <taxon>Chironomoidea</taxon>
        <taxon>Chironomidae</taxon>
        <taxon>Chironominae</taxon>
        <taxon>Polypedilum</taxon>
        <taxon>Polypedilum</taxon>
    </lineage>
</organism>
<dbReference type="Gene3D" id="3.40.30.10">
    <property type="entry name" value="Glutaredoxin"/>
    <property type="match status" value="1"/>
</dbReference>
<dbReference type="InterPro" id="IPR016855">
    <property type="entry name" value="ERp29"/>
</dbReference>
<dbReference type="Proteomes" id="UP001107558">
    <property type="component" value="Chromosome 2"/>
</dbReference>
<dbReference type="SUPFAM" id="SSF52833">
    <property type="entry name" value="Thioredoxin-like"/>
    <property type="match status" value="1"/>
</dbReference>
<protein>
    <recommendedName>
        <fullName evidence="7">Protein disulfide isomerase</fullName>
    </recommendedName>
</protein>
<evidence type="ECO:0008006" key="7">
    <source>
        <dbReference type="Google" id="ProtNLM"/>
    </source>
</evidence>
<evidence type="ECO:0000256" key="1">
    <source>
        <dbReference type="ARBA" id="ARBA00022824"/>
    </source>
</evidence>
<dbReference type="InterPro" id="IPR012883">
    <property type="entry name" value="ERp29_N"/>
</dbReference>
<dbReference type="AlphaFoldDB" id="A0A9J6C2H5"/>
<feature type="signal peptide" evidence="2">
    <location>
        <begin position="1"/>
        <end position="18"/>
    </location>
</feature>
<dbReference type="Pfam" id="PF07912">
    <property type="entry name" value="ERp29_N"/>
    <property type="match status" value="1"/>
</dbReference>
<dbReference type="GO" id="GO:0009306">
    <property type="term" value="P:protein secretion"/>
    <property type="evidence" value="ECO:0007669"/>
    <property type="project" value="InterPro"/>
</dbReference>
<comment type="caution">
    <text evidence="5">The sequence shown here is derived from an EMBL/GenBank/DDBJ whole genome shotgun (WGS) entry which is preliminary data.</text>
</comment>
<dbReference type="GO" id="GO:0005788">
    <property type="term" value="C:endoplasmic reticulum lumen"/>
    <property type="evidence" value="ECO:0007669"/>
    <property type="project" value="InterPro"/>
</dbReference>
<dbReference type="SUPFAM" id="SSF47933">
    <property type="entry name" value="ERP29 C domain-like"/>
    <property type="match status" value="1"/>
</dbReference>
<name>A0A9J6C2H5_POLVA</name>
<evidence type="ECO:0000313" key="5">
    <source>
        <dbReference type="EMBL" id="KAG5676377.1"/>
    </source>
</evidence>
<dbReference type="InterPro" id="IPR011679">
    <property type="entry name" value="ERp29_C"/>
</dbReference>
<evidence type="ECO:0000313" key="6">
    <source>
        <dbReference type="Proteomes" id="UP001107558"/>
    </source>
</evidence>
<evidence type="ECO:0000256" key="2">
    <source>
        <dbReference type="SAM" id="SignalP"/>
    </source>
</evidence>
<dbReference type="InterPro" id="IPR036249">
    <property type="entry name" value="Thioredoxin-like_sf"/>
</dbReference>
<dbReference type="PANTHER" id="PTHR12211:SF0">
    <property type="entry name" value="ENDOPLASMIC RETICULUM RESIDENT PROTEIN 29"/>
    <property type="match status" value="1"/>
</dbReference>
<proteinExistence type="predicted"/>
<keyword evidence="6" id="KW-1185">Reference proteome</keyword>
<dbReference type="InterPro" id="IPR036356">
    <property type="entry name" value="ERp29_C_sf"/>
</dbReference>
<feature type="chain" id="PRO_5039942883" description="Protein disulfide isomerase" evidence="2">
    <location>
        <begin position="19"/>
        <end position="252"/>
    </location>
</feature>
<dbReference type="Gene3D" id="1.20.1150.12">
    <property type="entry name" value="Endoplasmic reticulum resident protein 29, C-terminal domain"/>
    <property type="match status" value="1"/>
</dbReference>
<dbReference type="Pfam" id="PF07749">
    <property type="entry name" value="ERp29"/>
    <property type="match status" value="1"/>
</dbReference>
<accession>A0A9J6C2H5</accession>
<feature type="domain" description="Endoplasmic reticulum resident protein 29 C-terminal" evidence="3">
    <location>
        <begin position="152"/>
        <end position="240"/>
    </location>
</feature>
<dbReference type="EMBL" id="JADBJN010000002">
    <property type="protein sequence ID" value="KAG5676377.1"/>
    <property type="molecule type" value="Genomic_DNA"/>
</dbReference>
<dbReference type="PANTHER" id="PTHR12211">
    <property type="entry name" value="ENDOPLASMIC RETICULUM PROTEIN ERP29"/>
    <property type="match status" value="1"/>
</dbReference>
<keyword evidence="1" id="KW-0256">Endoplasmic reticulum</keyword>
<evidence type="ECO:0000259" key="4">
    <source>
        <dbReference type="Pfam" id="PF07912"/>
    </source>
</evidence>
<evidence type="ECO:0000259" key="3">
    <source>
        <dbReference type="Pfam" id="PF07749"/>
    </source>
</evidence>